<comment type="caution">
    <text evidence="2">The sequence shown here is derived from an EMBL/GenBank/DDBJ whole genome shotgun (WGS) entry which is preliminary data.</text>
</comment>
<dbReference type="AlphaFoldDB" id="A0A2A4B1F1"/>
<gene>
    <name evidence="2" type="ORF">COC42_15940</name>
</gene>
<dbReference type="InterPro" id="IPR050706">
    <property type="entry name" value="Cyclic-di-GMP_PDE-like"/>
</dbReference>
<dbReference type="InterPro" id="IPR035919">
    <property type="entry name" value="EAL_sf"/>
</dbReference>
<dbReference type="PANTHER" id="PTHR33121:SF79">
    <property type="entry name" value="CYCLIC DI-GMP PHOSPHODIESTERASE PDED-RELATED"/>
    <property type="match status" value="1"/>
</dbReference>
<keyword evidence="3" id="KW-1185">Reference proteome</keyword>
<protein>
    <recommendedName>
        <fullName evidence="1">EAL domain-containing protein</fullName>
    </recommendedName>
</protein>
<dbReference type="InterPro" id="IPR001633">
    <property type="entry name" value="EAL_dom"/>
</dbReference>
<dbReference type="SUPFAM" id="SSF141868">
    <property type="entry name" value="EAL domain-like"/>
    <property type="match status" value="1"/>
</dbReference>
<accession>A0A2A4B1F1</accession>
<evidence type="ECO:0000313" key="3">
    <source>
        <dbReference type="Proteomes" id="UP000218366"/>
    </source>
</evidence>
<dbReference type="Gene3D" id="3.20.20.450">
    <property type="entry name" value="EAL domain"/>
    <property type="match status" value="1"/>
</dbReference>
<dbReference type="InterPro" id="IPR043128">
    <property type="entry name" value="Rev_trsase/Diguanyl_cyclase"/>
</dbReference>
<reference evidence="2 3" key="1">
    <citation type="submission" date="2017-09" db="EMBL/GenBank/DDBJ databases">
        <title>Sphingomonas spermidinifaciens 9NM-10, whole genome shotgun sequence.</title>
        <authorList>
            <person name="Feng G."/>
            <person name="Zhu H."/>
        </authorList>
    </citation>
    <scope>NUCLEOTIDE SEQUENCE [LARGE SCALE GENOMIC DNA]</scope>
    <source>
        <strain evidence="2 3">9NM-10</strain>
    </source>
</reference>
<dbReference type="RefSeq" id="WP_096344364.1">
    <property type="nucleotide sequence ID" value="NZ_NWMW01000003.1"/>
</dbReference>
<dbReference type="EMBL" id="NWMW01000003">
    <property type="protein sequence ID" value="PCD01619.1"/>
    <property type="molecule type" value="Genomic_DNA"/>
</dbReference>
<dbReference type="Proteomes" id="UP000218366">
    <property type="component" value="Unassembled WGS sequence"/>
</dbReference>
<evidence type="ECO:0000313" key="2">
    <source>
        <dbReference type="EMBL" id="PCD01619.1"/>
    </source>
</evidence>
<dbReference type="SMART" id="SM00052">
    <property type="entry name" value="EAL"/>
    <property type="match status" value="1"/>
</dbReference>
<dbReference type="CDD" id="cd01948">
    <property type="entry name" value="EAL"/>
    <property type="match status" value="1"/>
</dbReference>
<dbReference type="GO" id="GO:0071111">
    <property type="term" value="F:cyclic-guanylate-specific phosphodiesterase activity"/>
    <property type="evidence" value="ECO:0007669"/>
    <property type="project" value="InterPro"/>
</dbReference>
<proteinExistence type="predicted"/>
<sequence>MADGSNSLGLVMAACALTYSEGGYLIPILGIGCLERPQSMPSPCFPMTAREEPGQHRAGSSRPAYCAVVVVQQFDEARASLGYRVAEDLMAAWAGRIASAAPNASLGRVGRNAIELSFEAEDDVAAKTVLTRALSQFEQPLHHAGLRLNFRAVAGFTPLPSRSIDDASIDRASAGAALAARRADRIGFQPVDVQAGLPDEFELARAIYRAIEQDELRSIYQPKLHCRQERINAVEALTRFSLAELADVPVDRVFLIAERIGAVEALTDWLVERILADRVLLASDGFSPTIDINLSGRLLSHRTYIDRLAVRLEGRGVGVEITETAVLFDPEEAIRNVNLLAEAGIRIAIDDYGSGFSSLAYLKDLPAHELKIDRMFIKALTTSHRDPLLVRSTIDLAHALDMEVTAEGVDDPLSLSLLRVMGCDQVQGFLIARPMECAALSAWLADTRNFVGKGAAIVDLPVPDAKQA</sequence>
<evidence type="ECO:0000259" key="1">
    <source>
        <dbReference type="PROSITE" id="PS50883"/>
    </source>
</evidence>
<dbReference type="Gene3D" id="3.30.70.270">
    <property type="match status" value="1"/>
</dbReference>
<dbReference type="PROSITE" id="PS50883">
    <property type="entry name" value="EAL"/>
    <property type="match status" value="1"/>
</dbReference>
<feature type="domain" description="EAL" evidence="1">
    <location>
        <begin position="200"/>
        <end position="448"/>
    </location>
</feature>
<dbReference type="Pfam" id="PF00563">
    <property type="entry name" value="EAL"/>
    <property type="match status" value="1"/>
</dbReference>
<dbReference type="PANTHER" id="PTHR33121">
    <property type="entry name" value="CYCLIC DI-GMP PHOSPHODIESTERASE PDEF"/>
    <property type="match status" value="1"/>
</dbReference>
<name>A0A2A4B1F1_9SPHN</name>
<organism evidence="2 3">
    <name type="scientific">Sphingomonas spermidinifaciens</name>
    <dbReference type="NCBI Taxonomy" id="1141889"/>
    <lineage>
        <taxon>Bacteria</taxon>
        <taxon>Pseudomonadati</taxon>
        <taxon>Pseudomonadota</taxon>
        <taxon>Alphaproteobacteria</taxon>
        <taxon>Sphingomonadales</taxon>
        <taxon>Sphingomonadaceae</taxon>
        <taxon>Sphingomonas</taxon>
    </lineage>
</organism>